<feature type="region of interest" description="Disordered" evidence="7">
    <location>
        <begin position="276"/>
        <end position="302"/>
    </location>
</feature>
<evidence type="ECO:0000256" key="7">
    <source>
        <dbReference type="SAM" id="MobiDB-lite"/>
    </source>
</evidence>
<protein>
    <recommendedName>
        <fullName evidence="8">BZIP domain-containing protein</fullName>
    </recommendedName>
</protein>
<evidence type="ECO:0000256" key="5">
    <source>
        <dbReference type="ARBA" id="ARBA00023242"/>
    </source>
</evidence>
<organism evidence="9 10">
    <name type="scientific">Elliptochloris bilobata</name>
    <dbReference type="NCBI Taxonomy" id="381761"/>
    <lineage>
        <taxon>Eukaryota</taxon>
        <taxon>Viridiplantae</taxon>
        <taxon>Chlorophyta</taxon>
        <taxon>core chlorophytes</taxon>
        <taxon>Trebouxiophyceae</taxon>
        <taxon>Trebouxiophyceae incertae sedis</taxon>
        <taxon>Elliptochloris clade</taxon>
        <taxon>Elliptochloris</taxon>
    </lineage>
</organism>
<evidence type="ECO:0000256" key="3">
    <source>
        <dbReference type="ARBA" id="ARBA00023125"/>
    </source>
</evidence>
<dbReference type="EMBL" id="JALJOU010000013">
    <property type="protein sequence ID" value="KAK9840564.1"/>
    <property type="molecule type" value="Genomic_DNA"/>
</dbReference>
<evidence type="ECO:0000313" key="10">
    <source>
        <dbReference type="Proteomes" id="UP001445335"/>
    </source>
</evidence>
<dbReference type="AlphaFoldDB" id="A0AAW1S492"/>
<keyword evidence="4" id="KW-0804">Transcription</keyword>
<comment type="caution">
    <text evidence="9">The sequence shown here is derived from an EMBL/GenBank/DDBJ whole genome shotgun (WGS) entry which is preliminary data.</text>
</comment>
<evidence type="ECO:0000256" key="4">
    <source>
        <dbReference type="ARBA" id="ARBA00023163"/>
    </source>
</evidence>
<evidence type="ECO:0000256" key="2">
    <source>
        <dbReference type="ARBA" id="ARBA00023015"/>
    </source>
</evidence>
<dbReference type="Proteomes" id="UP001445335">
    <property type="component" value="Unassembled WGS sequence"/>
</dbReference>
<dbReference type="GO" id="GO:0005634">
    <property type="term" value="C:nucleus"/>
    <property type="evidence" value="ECO:0007669"/>
    <property type="project" value="UniProtKB-SubCell"/>
</dbReference>
<dbReference type="Pfam" id="PF00170">
    <property type="entry name" value="bZIP_1"/>
    <property type="match status" value="1"/>
</dbReference>
<dbReference type="SMART" id="SM00338">
    <property type="entry name" value="BRLZ"/>
    <property type="match status" value="1"/>
</dbReference>
<dbReference type="GO" id="GO:0000976">
    <property type="term" value="F:transcription cis-regulatory region binding"/>
    <property type="evidence" value="ECO:0007669"/>
    <property type="project" value="TreeGrafter"/>
</dbReference>
<dbReference type="SUPFAM" id="SSF57959">
    <property type="entry name" value="Leucine zipper domain"/>
    <property type="match status" value="1"/>
</dbReference>
<feature type="domain" description="BZIP" evidence="8">
    <location>
        <begin position="91"/>
        <end position="154"/>
    </location>
</feature>
<dbReference type="PANTHER" id="PTHR45764">
    <property type="entry name" value="BZIP TRANSCRIPTION FACTOR 44"/>
    <property type="match status" value="1"/>
</dbReference>
<dbReference type="InterPro" id="IPR045314">
    <property type="entry name" value="bZIP_plant_GBF1"/>
</dbReference>
<dbReference type="GO" id="GO:0003700">
    <property type="term" value="F:DNA-binding transcription factor activity"/>
    <property type="evidence" value="ECO:0007669"/>
    <property type="project" value="InterPro"/>
</dbReference>
<accession>A0AAW1S492</accession>
<dbReference type="Gene3D" id="1.20.5.170">
    <property type="match status" value="1"/>
</dbReference>
<keyword evidence="3" id="KW-0238">DNA-binding</keyword>
<feature type="compositionally biased region" description="Acidic residues" evidence="7">
    <location>
        <begin position="38"/>
        <end position="55"/>
    </location>
</feature>
<dbReference type="PANTHER" id="PTHR45764:SF21">
    <property type="entry name" value="OS03G0770000 PROTEIN"/>
    <property type="match status" value="1"/>
</dbReference>
<dbReference type="CDD" id="cd14702">
    <property type="entry name" value="bZIP_plant_GBF1"/>
    <property type="match status" value="1"/>
</dbReference>
<evidence type="ECO:0000259" key="8">
    <source>
        <dbReference type="PROSITE" id="PS50217"/>
    </source>
</evidence>
<comment type="subcellular location">
    <subcellularLocation>
        <location evidence="1">Nucleus</location>
    </subcellularLocation>
</comment>
<keyword evidence="5" id="KW-0539">Nucleus</keyword>
<keyword evidence="6" id="KW-0175">Coiled coil</keyword>
<keyword evidence="10" id="KW-1185">Reference proteome</keyword>
<feature type="compositionally biased region" description="Pro residues" evidence="7">
    <location>
        <begin position="291"/>
        <end position="302"/>
    </location>
</feature>
<evidence type="ECO:0000256" key="6">
    <source>
        <dbReference type="SAM" id="Coils"/>
    </source>
</evidence>
<dbReference type="InterPro" id="IPR046347">
    <property type="entry name" value="bZIP_sf"/>
</dbReference>
<sequence>MERCSGGRLSNGGARDEGEGARSLRPRRSARASRLATEDSDWDSDMDDEELDEEEGGGRGGGRSGGKEKKKVGRPIAYKGDPDAPGLTEEDRRRIKRRIANRESARRVRQKRQEQLDELEIKVGELARQNQALAAHLAEVEAHKGQLAAQVAALRERWQGAAAENLRLTGELAALRKTLQAQMGDVPLPASVPVPGAGEMGGLAALSGGPERLPSAPSPAEFFGNIAALTSGSYGGLPAPGSLDEGPDLAGPLSLDAPGLGQQQLLEDWRSISGPAAAHGGEVRRGRGVAPPMPAPVEEPSPPLQRMARIASPAVNAQRGWSGDLQSLLRAASISAAADGLSDIFDDVDEVVGGEKPQTERMDRQPSVPSRRKAQGPKAAI</sequence>
<dbReference type="PROSITE" id="PS50217">
    <property type="entry name" value="BZIP"/>
    <property type="match status" value="1"/>
</dbReference>
<dbReference type="GO" id="GO:0045893">
    <property type="term" value="P:positive regulation of DNA-templated transcription"/>
    <property type="evidence" value="ECO:0007669"/>
    <property type="project" value="TreeGrafter"/>
</dbReference>
<proteinExistence type="predicted"/>
<reference evidence="9 10" key="1">
    <citation type="journal article" date="2024" name="Nat. Commun.">
        <title>Phylogenomics reveals the evolutionary origins of lichenization in chlorophyte algae.</title>
        <authorList>
            <person name="Puginier C."/>
            <person name="Libourel C."/>
            <person name="Otte J."/>
            <person name="Skaloud P."/>
            <person name="Haon M."/>
            <person name="Grisel S."/>
            <person name="Petersen M."/>
            <person name="Berrin J.G."/>
            <person name="Delaux P.M."/>
            <person name="Dal Grande F."/>
            <person name="Keller J."/>
        </authorList>
    </citation>
    <scope>NUCLEOTIDE SEQUENCE [LARGE SCALE GENOMIC DNA]</scope>
    <source>
        <strain evidence="9 10">SAG 245.80</strain>
    </source>
</reference>
<feature type="region of interest" description="Disordered" evidence="7">
    <location>
        <begin position="349"/>
        <end position="381"/>
    </location>
</feature>
<gene>
    <name evidence="9" type="ORF">WJX81_001658</name>
</gene>
<name>A0AAW1S492_9CHLO</name>
<feature type="region of interest" description="Disordered" evidence="7">
    <location>
        <begin position="1"/>
        <end position="92"/>
    </location>
</feature>
<feature type="coiled-coil region" evidence="6">
    <location>
        <begin position="102"/>
        <end position="157"/>
    </location>
</feature>
<keyword evidence="2" id="KW-0805">Transcription regulation</keyword>
<evidence type="ECO:0000313" key="9">
    <source>
        <dbReference type="EMBL" id="KAK9840564.1"/>
    </source>
</evidence>
<dbReference type="PROSITE" id="PS00036">
    <property type="entry name" value="BZIP_BASIC"/>
    <property type="match status" value="1"/>
</dbReference>
<dbReference type="GO" id="GO:0046982">
    <property type="term" value="F:protein heterodimerization activity"/>
    <property type="evidence" value="ECO:0007669"/>
    <property type="project" value="UniProtKB-ARBA"/>
</dbReference>
<evidence type="ECO:0000256" key="1">
    <source>
        <dbReference type="ARBA" id="ARBA00004123"/>
    </source>
</evidence>
<dbReference type="InterPro" id="IPR004827">
    <property type="entry name" value="bZIP"/>
</dbReference>